<evidence type="ECO:0000256" key="1">
    <source>
        <dbReference type="ARBA" id="ARBA00001947"/>
    </source>
</evidence>
<dbReference type="Pfam" id="PF07687">
    <property type="entry name" value="M20_dimer"/>
    <property type="match status" value="1"/>
</dbReference>
<evidence type="ECO:0000259" key="6">
    <source>
        <dbReference type="Pfam" id="PF07687"/>
    </source>
</evidence>
<dbReference type="PIRSF" id="PIRSF037238">
    <property type="entry name" value="Carboxypeptidase_G2"/>
    <property type="match status" value="1"/>
</dbReference>
<feature type="active site" description="Proton acceptor" evidence="5">
    <location>
        <position position="170"/>
    </location>
</feature>
<dbReference type="Gene3D" id="3.40.630.10">
    <property type="entry name" value="Zn peptidases"/>
    <property type="match status" value="1"/>
</dbReference>
<gene>
    <name evidence="7" type="ORF">CN553_01945</name>
</gene>
<feature type="domain" description="Peptidase M20 dimerisation" evidence="6">
    <location>
        <begin position="207"/>
        <end position="302"/>
    </location>
</feature>
<comment type="caution">
    <text evidence="7">The sequence shown here is derived from an EMBL/GenBank/DDBJ whole genome shotgun (WGS) entry which is preliminary data.</text>
</comment>
<dbReference type="InterPro" id="IPR036264">
    <property type="entry name" value="Bact_exopeptidase_dim_dom"/>
</dbReference>
<comment type="cofactor">
    <cofactor evidence="1">
        <name>Zn(2+)</name>
        <dbReference type="ChEBI" id="CHEBI:29105"/>
    </cofactor>
</comment>
<protein>
    <recommendedName>
        <fullName evidence="6">Peptidase M20 dimerisation domain-containing protein</fullName>
    </recommendedName>
</protein>
<dbReference type="InterPro" id="IPR001261">
    <property type="entry name" value="ArgE/DapE_CS"/>
</dbReference>
<sequence>MSVKRLLNIILLLGALGIFSGSSLNPSLAMENSAIQSIDNRWLVVLKKLVEENSGSNNLEGLERNRKILIEEFERVGFVTTTHEVRGGHKVLSFQKKGANPTVALLGHIDTVFEANTNFRVFTVEKEKIKGPGVIDMKGGLVLMMNLLDQLNQENPELVQKIRIIINDDEETGSTYSKEKLMELTKGLSYGMVFEPGLENGDLVTSQLGVNWIQIDVKGKAAHAGLEPEKGVNACTELSHKIIKLERLMNYQKGPFINPGVIEGGSKPNVICDRASVKVDIRFVDDKQLENTYKKIKKIVDTSTVYNEIVNQGTTASLQKLAALPSMPESATKDLFVLAQKAGLEIGQTVKGQRVGYGSDANHLASTGLKLLVGVGPYGGKMHTEEEYMLVSAYKERFQLNYQLMKQILK</sequence>
<dbReference type="EMBL" id="NUAN01000016">
    <property type="protein sequence ID" value="PEO02389.1"/>
    <property type="molecule type" value="Genomic_DNA"/>
</dbReference>
<feature type="active site" evidence="5">
    <location>
        <position position="110"/>
    </location>
</feature>
<keyword evidence="2" id="KW-0479">Metal-binding</keyword>
<name>A0A9X6YPB2_BACCE</name>
<dbReference type="GO" id="GO:0046872">
    <property type="term" value="F:metal ion binding"/>
    <property type="evidence" value="ECO:0007669"/>
    <property type="project" value="UniProtKB-KW"/>
</dbReference>
<evidence type="ECO:0000256" key="5">
    <source>
        <dbReference type="PIRSR" id="PIRSR037238-1"/>
    </source>
</evidence>
<proteinExistence type="predicted"/>
<dbReference type="Gene3D" id="3.30.70.360">
    <property type="match status" value="1"/>
</dbReference>
<evidence type="ECO:0000313" key="8">
    <source>
        <dbReference type="Proteomes" id="UP000220691"/>
    </source>
</evidence>
<dbReference type="SUPFAM" id="SSF55031">
    <property type="entry name" value="Bacterial exopeptidase dimerisation domain"/>
    <property type="match status" value="1"/>
</dbReference>
<dbReference type="AlphaFoldDB" id="A0A9X6YPB2"/>
<dbReference type="PANTHER" id="PTHR43808">
    <property type="entry name" value="ACETYLORNITHINE DEACETYLASE"/>
    <property type="match status" value="1"/>
</dbReference>
<dbReference type="SUPFAM" id="SSF53187">
    <property type="entry name" value="Zn-dependent exopeptidases"/>
    <property type="match status" value="1"/>
</dbReference>
<dbReference type="PROSITE" id="PS00758">
    <property type="entry name" value="ARGE_DAPE_CPG2_1"/>
    <property type="match status" value="1"/>
</dbReference>
<dbReference type="Pfam" id="PF01546">
    <property type="entry name" value="Peptidase_M20"/>
    <property type="match status" value="1"/>
</dbReference>
<keyword evidence="3" id="KW-0378">Hydrolase</keyword>
<keyword evidence="4" id="KW-0862">Zinc</keyword>
<accession>A0A9X6YPB2</accession>
<reference evidence="7 8" key="1">
    <citation type="submission" date="2017-09" db="EMBL/GenBank/DDBJ databases">
        <title>Large-scale bioinformatics analysis of Bacillus genomes uncovers conserved roles of natural products in bacterial physiology.</title>
        <authorList>
            <consortium name="Agbiome Team Llc"/>
            <person name="Bleich R.M."/>
            <person name="Kirk G.J."/>
            <person name="Santa Maria K.C."/>
            <person name="Allen S.E."/>
            <person name="Farag S."/>
            <person name="Shank E.A."/>
            <person name="Bowers A."/>
        </authorList>
    </citation>
    <scope>NUCLEOTIDE SEQUENCE [LARGE SCALE GENOMIC DNA]</scope>
    <source>
        <strain evidence="7 8">AFS027647</strain>
    </source>
</reference>
<dbReference type="Proteomes" id="UP000220691">
    <property type="component" value="Unassembled WGS sequence"/>
</dbReference>
<dbReference type="PANTHER" id="PTHR43808:SF9">
    <property type="entry name" value="BLL0789 PROTEIN"/>
    <property type="match status" value="1"/>
</dbReference>
<dbReference type="InterPro" id="IPR017150">
    <property type="entry name" value="Pept_M20_glutamate_carboxypep"/>
</dbReference>
<dbReference type="InterPro" id="IPR002933">
    <property type="entry name" value="Peptidase_M20"/>
</dbReference>
<dbReference type="InterPro" id="IPR011650">
    <property type="entry name" value="Peptidase_M20_dimer"/>
</dbReference>
<evidence type="ECO:0000256" key="3">
    <source>
        <dbReference type="ARBA" id="ARBA00022801"/>
    </source>
</evidence>
<dbReference type="InterPro" id="IPR050072">
    <property type="entry name" value="Peptidase_M20A"/>
</dbReference>
<evidence type="ECO:0000256" key="2">
    <source>
        <dbReference type="ARBA" id="ARBA00022723"/>
    </source>
</evidence>
<evidence type="ECO:0000256" key="4">
    <source>
        <dbReference type="ARBA" id="ARBA00022833"/>
    </source>
</evidence>
<evidence type="ECO:0000313" key="7">
    <source>
        <dbReference type="EMBL" id="PEO02389.1"/>
    </source>
</evidence>
<dbReference type="GO" id="GO:0016787">
    <property type="term" value="F:hydrolase activity"/>
    <property type="evidence" value="ECO:0007669"/>
    <property type="project" value="UniProtKB-KW"/>
</dbReference>
<organism evidence="7 8">
    <name type="scientific">Bacillus cereus</name>
    <dbReference type="NCBI Taxonomy" id="1396"/>
    <lineage>
        <taxon>Bacteria</taxon>
        <taxon>Bacillati</taxon>
        <taxon>Bacillota</taxon>
        <taxon>Bacilli</taxon>
        <taxon>Bacillales</taxon>
        <taxon>Bacillaceae</taxon>
        <taxon>Bacillus</taxon>
        <taxon>Bacillus cereus group</taxon>
    </lineage>
</organism>